<dbReference type="OrthoDB" id="9784332at2"/>
<dbReference type="InterPro" id="IPR015856">
    <property type="entry name" value="ABC_transpr_CbiO/EcfA_su"/>
</dbReference>
<sequence>MNIRLEHVHHIFMEKTPFETKALNDVTVSFEDGSFSAVIGKTGSGKSTLVQHINGLYKPNYGSLFIGDQEIHSKTKRKERKALRKKVGMVFQYPEHQLFEDTVEKDILFGPKNAGFHLDDMKKKLPELLEKVGLDESVLERSPFDLSGGQMRRTAIAGVLAMEPEVLILDEPTAGLDPEGQEAIMSLFNEWHREKRTTIIMITHQMEEVSRLAETVIVMDDGRIQMQGTPDEIFRRESEVRALELDVPERVKVLKHIEKETGMSFSSWTLSPKEAATEMQRKDWLDKKE</sequence>
<feature type="domain" description="ABC transporter" evidence="9">
    <location>
        <begin position="3"/>
        <end position="246"/>
    </location>
</feature>
<dbReference type="GO" id="GO:0042626">
    <property type="term" value="F:ATPase-coupled transmembrane transporter activity"/>
    <property type="evidence" value="ECO:0007669"/>
    <property type="project" value="TreeGrafter"/>
</dbReference>
<dbReference type="EMBL" id="RBVX01000094">
    <property type="protein sequence ID" value="RSL29107.1"/>
    <property type="molecule type" value="Genomic_DNA"/>
</dbReference>
<evidence type="ECO:0000256" key="4">
    <source>
        <dbReference type="ARBA" id="ARBA00022741"/>
    </source>
</evidence>
<dbReference type="EC" id="7.-.-.-" evidence="8"/>
<dbReference type="GO" id="GO:0005524">
    <property type="term" value="F:ATP binding"/>
    <property type="evidence" value="ECO:0007669"/>
    <property type="project" value="UniProtKB-UniRule"/>
</dbReference>
<dbReference type="InterPro" id="IPR030946">
    <property type="entry name" value="EcfA2"/>
</dbReference>
<comment type="caution">
    <text evidence="10">The sequence shown here is derived from an EMBL/GenBank/DDBJ whole genome shotgun (WGS) entry which is preliminary data.</text>
</comment>
<dbReference type="InterPro" id="IPR050095">
    <property type="entry name" value="ECF_ABC_transporter_ATP-bd"/>
</dbReference>
<dbReference type="InterPro" id="IPR003593">
    <property type="entry name" value="AAA+_ATPase"/>
</dbReference>
<evidence type="ECO:0000313" key="11">
    <source>
        <dbReference type="Proteomes" id="UP000275076"/>
    </source>
</evidence>
<evidence type="ECO:0000256" key="7">
    <source>
        <dbReference type="ARBA" id="ARBA00023136"/>
    </source>
</evidence>
<dbReference type="CDD" id="cd03225">
    <property type="entry name" value="ABC_cobalt_CbiO_domain1"/>
    <property type="match status" value="1"/>
</dbReference>
<dbReference type="GO" id="GO:0016887">
    <property type="term" value="F:ATP hydrolysis activity"/>
    <property type="evidence" value="ECO:0007669"/>
    <property type="project" value="InterPro"/>
</dbReference>
<evidence type="ECO:0000256" key="8">
    <source>
        <dbReference type="RuleBase" id="RU365104"/>
    </source>
</evidence>
<reference evidence="10 11" key="1">
    <citation type="submission" date="2018-10" db="EMBL/GenBank/DDBJ databases">
        <title>Draft genome sequence of Bacillus salarius IM0101, isolated from a hypersaline soil in Inner Mongolia, China.</title>
        <authorList>
            <person name="Yamprayoonswat W."/>
            <person name="Boonvisut S."/>
            <person name="Jumpathong W."/>
            <person name="Sittihan S."/>
            <person name="Ruangsuj P."/>
            <person name="Wanthongcharoen S."/>
            <person name="Thongpramul N."/>
            <person name="Pimmason S."/>
            <person name="Yu B."/>
            <person name="Yasawong M."/>
        </authorList>
    </citation>
    <scope>NUCLEOTIDE SEQUENCE [LARGE SCALE GENOMIC DNA]</scope>
    <source>
        <strain evidence="10 11">IM0101</strain>
    </source>
</reference>
<evidence type="ECO:0000256" key="5">
    <source>
        <dbReference type="ARBA" id="ARBA00022840"/>
    </source>
</evidence>
<dbReference type="Pfam" id="PF00005">
    <property type="entry name" value="ABC_tran"/>
    <property type="match status" value="1"/>
</dbReference>
<keyword evidence="4 8" id="KW-0547">Nucleotide-binding</keyword>
<dbReference type="PANTHER" id="PTHR43553:SF27">
    <property type="entry name" value="ENERGY-COUPLING FACTOR TRANSPORTER ATP-BINDING PROTEIN ECFA2"/>
    <property type="match status" value="1"/>
</dbReference>
<name>A0A3R9WLP6_9BACI</name>
<comment type="subunit">
    <text evidence="8">Forms a stable energy-coupling factor (ECF) transporter complex composed of 2 membrane-embedded substrate-binding proteins (S component), 2 ATP-binding proteins (A component) and 2 transmembrane proteins (T component).</text>
</comment>
<dbReference type="SMART" id="SM00382">
    <property type="entry name" value="AAA"/>
    <property type="match status" value="1"/>
</dbReference>
<protein>
    <recommendedName>
        <fullName evidence="8">Energy-coupling factor transporter ATP-binding protein EcfA2</fullName>
        <ecNumber evidence="8">7.-.-.-</ecNumber>
    </recommendedName>
</protein>
<evidence type="ECO:0000313" key="10">
    <source>
        <dbReference type="EMBL" id="RSL29107.1"/>
    </source>
</evidence>
<dbReference type="AlphaFoldDB" id="A0A3R9WLP6"/>
<gene>
    <name evidence="10" type="ORF">D7Z54_32990</name>
</gene>
<dbReference type="Proteomes" id="UP000275076">
    <property type="component" value="Unassembled WGS sequence"/>
</dbReference>
<dbReference type="FunFam" id="3.40.50.300:FF:000224">
    <property type="entry name" value="Energy-coupling factor transporter ATP-binding protein EcfA"/>
    <property type="match status" value="1"/>
</dbReference>
<dbReference type="InterPro" id="IPR003439">
    <property type="entry name" value="ABC_transporter-like_ATP-bd"/>
</dbReference>
<dbReference type="GO" id="GO:0015087">
    <property type="term" value="F:cobalt ion transmembrane transporter activity"/>
    <property type="evidence" value="ECO:0007669"/>
    <property type="project" value="UniProtKB-ARBA"/>
</dbReference>
<keyword evidence="6" id="KW-1278">Translocase</keyword>
<evidence type="ECO:0000259" key="9">
    <source>
        <dbReference type="PROSITE" id="PS50893"/>
    </source>
</evidence>
<proteinExistence type="inferred from homology"/>
<dbReference type="RefSeq" id="WP_125563145.1">
    <property type="nucleotide sequence ID" value="NZ_RBVX01000094.1"/>
</dbReference>
<evidence type="ECO:0000256" key="3">
    <source>
        <dbReference type="ARBA" id="ARBA00022475"/>
    </source>
</evidence>
<keyword evidence="7 8" id="KW-0472">Membrane</keyword>
<keyword evidence="2 8" id="KW-0813">Transport</keyword>
<organism evidence="10 11">
    <name type="scientific">Salibacterium salarium</name>
    <dbReference type="NCBI Taxonomy" id="284579"/>
    <lineage>
        <taxon>Bacteria</taxon>
        <taxon>Bacillati</taxon>
        <taxon>Bacillota</taxon>
        <taxon>Bacilli</taxon>
        <taxon>Bacillales</taxon>
        <taxon>Bacillaceae</taxon>
    </lineage>
</organism>
<comment type="function">
    <text evidence="8">ATP-binding (A) component of a common energy-coupling factor (ECF) ABC-transporter complex.</text>
</comment>
<dbReference type="Gene3D" id="3.40.50.300">
    <property type="entry name" value="P-loop containing nucleotide triphosphate hydrolases"/>
    <property type="match status" value="1"/>
</dbReference>
<keyword evidence="11" id="KW-1185">Reference proteome</keyword>
<dbReference type="NCBIfam" id="TIGR04521">
    <property type="entry name" value="ECF_ATPase_2"/>
    <property type="match status" value="1"/>
</dbReference>
<dbReference type="GO" id="GO:0043190">
    <property type="term" value="C:ATP-binding cassette (ABC) transporter complex"/>
    <property type="evidence" value="ECO:0007669"/>
    <property type="project" value="TreeGrafter"/>
</dbReference>
<dbReference type="PROSITE" id="PS50893">
    <property type="entry name" value="ABC_TRANSPORTER_2"/>
    <property type="match status" value="1"/>
</dbReference>
<dbReference type="SUPFAM" id="SSF52540">
    <property type="entry name" value="P-loop containing nucleoside triphosphate hydrolases"/>
    <property type="match status" value="1"/>
</dbReference>
<accession>A0A3R9WLP6</accession>
<comment type="subcellular location">
    <subcellularLocation>
        <location evidence="1 8">Cell membrane</location>
        <topology evidence="1 8">Peripheral membrane protein</topology>
    </subcellularLocation>
</comment>
<evidence type="ECO:0000256" key="6">
    <source>
        <dbReference type="ARBA" id="ARBA00022967"/>
    </source>
</evidence>
<evidence type="ECO:0000256" key="2">
    <source>
        <dbReference type="ARBA" id="ARBA00022448"/>
    </source>
</evidence>
<dbReference type="InterPro" id="IPR027417">
    <property type="entry name" value="P-loop_NTPase"/>
</dbReference>
<keyword evidence="5 8" id="KW-0067">ATP-binding</keyword>
<dbReference type="PANTHER" id="PTHR43553">
    <property type="entry name" value="HEAVY METAL TRANSPORTER"/>
    <property type="match status" value="1"/>
</dbReference>
<comment type="similarity">
    <text evidence="8">Belongs to the ABC transporter superfamily. Energy-coupling factor EcfA family.</text>
</comment>
<evidence type="ECO:0000256" key="1">
    <source>
        <dbReference type="ARBA" id="ARBA00004202"/>
    </source>
</evidence>
<keyword evidence="3 8" id="KW-1003">Cell membrane</keyword>